<evidence type="ECO:0000256" key="9">
    <source>
        <dbReference type="PROSITE-ProRule" id="PRU01091"/>
    </source>
</evidence>
<comment type="function">
    <text evidence="7">This protein is a positive regulator for the phosphate regulon. Transcription of this operon is positively regulated by PhoB and PhoR when phosphate is limited.</text>
</comment>
<dbReference type="Gene3D" id="1.10.10.10">
    <property type="entry name" value="Winged helix-like DNA-binding domain superfamily/Winged helix DNA-binding domain"/>
    <property type="match status" value="1"/>
</dbReference>
<dbReference type="InterPro" id="IPR016032">
    <property type="entry name" value="Sig_transdc_resp-reg_C-effctor"/>
</dbReference>
<evidence type="ECO:0000256" key="3">
    <source>
        <dbReference type="ARBA" id="ARBA00023012"/>
    </source>
</evidence>
<dbReference type="Gene3D" id="6.10.250.690">
    <property type="match status" value="1"/>
</dbReference>
<sequence>MMDMSKKILVVDDEEKIRKMICDYLEAVGFLTIPAKDGVDAVSIFVKEQPDLIIMDVMMPGIDGIDSTRRIRERSNVPIIMLTAKAEEGDKLLGLEMGADDYITKPFSLKELAARVRALLRRVSFSKVEEEEVKIDPIIKIKDLKIDTEKMTVYRKSEKLSLTSVQFTILKNLMLSPGRVFTRIQILNSFQEDVFEGYERTIDVHIKNIRKVIEREPSKPKFIETVWGVGYKFAEEEDSV</sequence>
<evidence type="ECO:0000256" key="8">
    <source>
        <dbReference type="PROSITE-ProRule" id="PRU00169"/>
    </source>
</evidence>
<dbReference type="Pfam" id="PF00072">
    <property type="entry name" value="Response_reg"/>
    <property type="match status" value="1"/>
</dbReference>
<dbReference type="AlphaFoldDB" id="A0A5C1QEG4"/>
<reference evidence="12 13" key="1">
    <citation type="submission" date="2019-02" db="EMBL/GenBank/DDBJ databases">
        <authorList>
            <person name="Fomenkov A."/>
            <person name="Dubinina G."/>
            <person name="Grabovich M."/>
            <person name="Vincze T."/>
            <person name="Roberts R.J."/>
        </authorList>
    </citation>
    <scope>NUCLEOTIDE SEQUENCE [LARGE SCALE GENOMIC DNA]</scope>
    <source>
        <strain evidence="12 13">P</strain>
    </source>
</reference>
<feature type="domain" description="Response regulatory" evidence="10">
    <location>
        <begin position="7"/>
        <end position="120"/>
    </location>
</feature>
<dbReference type="PROSITE" id="PS50110">
    <property type="entry name" value="RESPONSE_REGULATORY"/>
    <property type="match status" value="1"/>
</dbReference>
<dbReference type="PROSITE" id="PS51755">
    <property type="entry name" value="OMPR_PHOB"/>
    <property type="match status" value="1"/>
</dbReference>
<evidence type="ECO:0000256" key="4">
    <source>
        <dbReference type="ARBA" id="ARBA00023015"/>
    </source>
</evidence>
<evidence type="ECO:0000313" key="13">
    <source>
        <dbReference type="Proteomes" id="UP000323824"/>
    </source>
</evidence>
<dbReference type="PANTHER" id="PTHR48111:SF40">
    <property type="entry name" value="PHOSPHATE REGULON TRANSCRIPTIONAL REGULATORY PROTEIN PHOB"/>
    <property type="match status" value="1"/>
</dbReference>
<dbReference type="CDD" id="cd00383">
    <property type="entry name" value="trans_reg_C"/>
    <property type="match status" value="1"/>
</dbReference>
<evidence type="ECO:0000256" key="2">
    <source>
        <dbReference type="ARBA" id="ARBA00022553"/>
    </source>
</evidence>
<dbReference type="PANTHER" id="PTHR48111">
    <property type="entry name" value="REGULATOR OF RPOS"/>
    <property type="match status" value="1"/>
</dbReference>
<keyword evidence="6" id="KW-0804">Transcription</keyword>
<evidence type="ECO:0000313" key="12">
    <source>
        <dbReference type="EMBL" id="QEN05104.1"/>
    </source>
</evidence>
<dbReference type="Proteomes" id="UP000323824">
    <property type="component" value="Chromosome"/>
</dbReference>
<dbReference type="InterPro" id="IPR001867">
    <property type="entry name" value="OmpR/PhoB-type_DNA-bd"/>
</dbReference>
<keyword evidence="2 8" id="KW-0597">Phosphoprotein</keyword>
<reference evidence="12 13" key="2">
    <citation type="submission" date="2019-09" db="EMBL/GenBank/DDBJ databases">
        <title>Complete Genome Sequence and Methylome Analysis of free living Spirochaetas.</title>
        <authorList>
            <person name="Leshcheva N."/>
            <person name="Mikheeva N."/>
        </authorList>
    </citation>
    <scope>NUCLEOTIDE SEQUENCE [LARGE SCALE GENOMIC DNA]</scope>
    <source>
        <strain evidence="12 13">P</strain>
    </source>
</reference>
<dbReference type="SMART" id="SM00862">
    <property type="entry name" value="Trans_reg_C"/>
    <property type="match status" value="1"/>
</dbReference>
<dbReference type="EMBL" id="CP035807">
    <property type="protein sequence ID" value="QEN05104.1"/>
    <property type="molecule type" value="Genomic_DNA"/>
</dbReference>
<dbReference type="GO" id="GO:0000156">
    <property type="term" value="F:phosphorelay response regulator activity"/>
    <property type="evidence" value="ECO:0007669"/>
    <property type="project" value="TreeGrafter"/>
</dbReference>
<feature type="domain" description="OmpR/PhoB-type" evidence="11">
    <location>
        <begin position="136"/>
        <end position="235"/>
    </location>
</feature>
<protein>
    <recommendedName>
        <fullName evidence="1">Phosphate regulon transcriptional regulatory protein PhoB</fullName>
    </recommendedName>
</protein>
<feature type="modified residue" description="4-aspartylphosphate" evidence="8">
    <location>
        <position position="56"/>
    </location>
</feature>
<keyword evidence="3" id="KW-0902">Two-component regulatory system</keyword>
<dbReference type="GO" id="GO:0006355">
    <property type="term" value="P:regulation of DNA-templated transcription"/>
    <property type="evidence" value="ECO:0007669"/>
    <property type="project" value="InterPro"/>
</dbReference>
<name>A0A5C1QEG4_9SPIO</name>
<dbReference type="FunFam" id="3.40.50.2300:FF:000001">
    <property type="entry name" value="DNA-binding response regulator PhoB"/>
    <property type="match status" value="1"/>
</dbReference>
<dbReference type="InterPro" id="IPR036388">
    <property type="entry name" value="WH-like_DNA-bd_sf"/>
</dbReference>
<evidence type="ECO:0000256" key="7">
    <source>
        <dbReference type="ARBA" id="ARBA00024735"/>
    </source>
</evidence>
<organism evidence="12 13">
    <name type="scientific">Thiospirochaeta perfilievii</name>
    <dbReference type="NCBI Taxonomy" id="252967"/>
    <lineage>
        <taxon>Bacteria</taxon>
        <taxon>Pseudomonadati</taxon>
        <taxon>Spirochaetota</taxon>
        <taxon>Spirochaetia</taxon>
        <taxon>Spirochaetales</taxon>
        <taxon>Spirochaetaceae</taxon>
        <taxon>Thiospirochaeta</taxon>
    </lineage>
</organism>
<dbReference type="SUPFAM" id="SSF52172">
    <property type="entry name" value="CheY-like"/>
    <property type="match status" value="1"/>
</dbReference>
<dbReference type="Gene3D" id="3.40.50.2300">
    <property type="match status" value="1"/>
</dbReference>
<gene>
    <name evidence="12" type="ORF">EW093_10405</name>
</gene>
<dbReference type="InterPro" id="IPR011006">
    <property type="entry name" value="CheY-like_superfamily"/>
</dbReference>
<keyword evidence="4" id="KW-0805">Transcription regulation</keyword>
<dbReference type="InterPro" id="IPR039420">
    <property type="entry name" value="WalR-like"/>
</dbReference>
<dbReference type="SUPFAM" id="SSF46894">
    <property type="entry name" value="C-terminal effector domain of the bipartite response regulators"/>
    <property type="match status" value="1"/>
</dbReference>
<dbReference type="KEGG" id="sper:EW093_10405"/>
<evidence type="ECO:0000256" key="6">
    <source>
        <dbReference type="ARBA" id="ARBA00023163"/>
    </source>
</evidence>
<dbReference type="Pfam" id="PF00486">
    <property type="entry name" value="Trans_reg_C"/>
    <property type="match status" value="1"/>
</dbReference>
<dbReference type="GO" id="GO:0005829">
    <property type="term" value="C:cytosol"/>
    <property type="evidence" value="ECO:0007669"/>
    <property type="project" value="TreeGrafter"/>
</dbReference>
<feature type="DNA-binding region" description="OmpR/PhoB-type" evidence="9">
    <location>
        <begin position="136"/>
        <end position="235"/>
    </location>
</feature>
<evidence type="ECO:0000259" key="10">
    <source>
        <dbReference type="PROSITE" id="PS50110"/>
    </source>
</evidence>
<evidence type="ECO:0000256" key="5">
    <source>
        <dbReference type="ARBA" id="ARBA00023125"/>
    </source>
</evidence>
<dbReference type="GO" id="GO:0032993">
    <property type="term" value="C:protein-DNA complex"/>
    <property type="evidence" value="ECO:0007669"/>
    <property type="project" value="TreeGrafter"/>
</dbReference>
<dbReference type="CDD" id="cd17574">
    <property type="entry name" value="REC_OmpR"/>
    <property type="match status" value="1"/>
</dbReference>
<evidence type="ECO:0000259" key="11">
    <source>
        <dbReference type="PROSITE" id="PS51755"/>
    </source>
</evidence>
<dbReference type="FunFam" id="1.10.10.10:FF:000018">
    <property type="entry name" value="DNA-binding response regulator ResD"/>
    <property type="match status" value="1"/>
</dbReference>
<accession>A0A5C1QEG4</accession>
<dbReference type="InterPro" id="IPR001789">
    <property type="entry name" value="Sig_transdc_resp-reg_receiver"/>
</dbReference>
<dbReference type="OrthoDB" id="341603at2"/>
<evidence type="ECO:0000256" key="1">
    <source>
        <dbReference type="ARBA" id="ARBA00013332"/>
    </source>
</evidence>
<keyword evidence="13" id="KW-1185">Reference proteome</keyword>
<dbReference type="GO" id="GO:0000976">
    <property type="term" value="F:transcription cis-regulatory region binding"/>
    <property type="evidence" value="ECO:0007669"/>
    <property type="project" value="TreeGrafter"/>
</dbReference>
<proteinExistence type="predicted"/>
<keyword evidence="5 9" id="KW-0238">DNA-binding</keyword>
<dbReference type="SMART" id="SM00448">
    <property type="entry name" value="REC"/>
    <property type="match status" value="1"/>
</dbReference>